<protein>
    <recommendedName>
        <fullName evidence="7">Ferredoxin</fullName>
    </recommendedName>
</protein>
<evidence type="ECO:0000256" key="3">
    <source>
        <dbReference type="ARBA" id="ARBA00022723"/>
    </source>
</evidence>
<dbReference type="GO" id="GO:0051536">
    <property type="term" value="F:iron-sulfur cluster binding"/>
    <property type="evidence" value="ECO:0007669"/>
    <property type="project" value="UniProtKB-KW"/>
</dbReference>
<dbReference type="GO" id="GO:0005506">
    <property type="term" value="F:iron ion binding"/>
    <property type="evidence" value="ECO:0007669"/>
    <property type="project" value="UniProtKB-UniRule"/>
</dbReference>
<accession>A0A133UEV9</accession>
<evidence type="ECO:0000313" key="9">
    <source>
        <dbReference type="Proteomes" id="UP000070657"/>
    </source>
</evidence>
<keyword evidence="2 7" id="KW-0813">Transport</keyword>
<evidence type="ECO:0000256" key="2">
    <source>
        <dbReference type="ARBA" id="ARBA00022448"/>
    </source>
</evidence>
<dbReference type="PANTHER" id="PTHR36923">
    <property type="entry name" value="FERREDOXIN"/>
    <property type="match status" value="1"/>
</dbReference>
<name>A0A133UEV9_9EURY</name>
<dbReference type="Pfam" id="PF13370">
    <property type="entry name" value="Fer4_13"/>
    <property type="match status" value="1"/>
</dbReference>
<dbReference type="InterPro" id="IPR001080">
    <property type="entry name" value="3Fe4S_ferredoxin"/>
</dbReference>
<evidence type="ECO:0000313" key="8">
    <source>
        <dbReference type="EMBL" id="KXA92751.1"/>
    </source>
</evidence>
<dbReference type="AlphaFoldDB" id="A0A133UEV9"/>
<evidence type="ECO:0000256" key="1">
    <source>
        <dbReference type="ARBA" id="ARBA00001966"/>
    </source>
</evidence>
<gene>
    <name evidence="8" type="ORF">AKJ66_03585</name>
</gene>
<dbReference type="Gene3D" id="3.30.70.20">
    <property type="match status" value="1"/>
</dbReference>
<dbReference type="Proteomes" id="UP000070657">
    <property type="component" value="Unassembled WGS sequence"/>
</dbReference>
<sequence>MKEPVVDKDTCQGHMVCVGIAPEVFEIEDDGKSSVKNPEGADESTIQEAIDGCPADAISWKKK</sequence>
<comment type="function">
    <text evidence="7">Ferredoxins are iron-sulfur proteins that transfer electrons in a wide variety of metabolic reactions.</text>
</comment>
<dbReference type="InterPro" id="IPR051269">
    <property type="entry name" value="Fe-S_cluster_ET"/>
</dbReference>
<keyword evidence="9" id="KW-1185">Reference proteome</keyword>
<evidence type="ECO:0000256" key="5">
    <source>
        <dbReference type="ARBA" id="ARBA00023004"/>
    </source>
</evidence>
<dbReference type="GO" id="GO:0009055">
    <property type="term" value="F:electron transfer activity"/>
    <property type="evidence" value="ECO:0007669"/>
    <property type="project" value="UniProtKB-UniRule"/>
</dbReference>
<keyword evidence="3 7" id="KW-0479">Metal-binding</keyword>
<keyword evidence="4 7" id="KW-0249">Electron transport</keyword>
<evidence type="ECO:0000256" key="4">
    <source>
        <dbReference type="ARBA" id="ARBA00022982"/>
    </source>
</evidence>
<comment type="caution">
    <text evidence="8">The sequence shown here is derived from an EMBL/GenBank/DDBJ whole genome shotgun (WGS) entry which is preliminary data.</text>
</comment>
<keyword evidence="6 7" id="KW-0411">Iron-sulfur</keyword>
<reference evidence="8 9" key="1">
    <citation type="journal article" date="2016" name="Sci. Rep.">
        <title>Metabolic traits of an uncultured archaeal lineage -MSBL1- from brine pools of the Red Sea.</title>
        <authorList>
            <person name="Mwirichia R."/>
            <person name="Alam I."/>
            <person name="Rashid M."/>
            <person name="Vinu M."/>
            <person name="Ba-Alawi W."/>
            <person name="Anthony Kamau A."/>
            <person name="Kamanda Ngugi D."/>
            <person name="Goker M."/>
            <person name="Klenk H.P."/>
            <person name="Bajic V."/>
            <person name="Stingl U."/>
        </authorList>
    </citation>
    <scope>NUCLEOTIDE SEQUENCE [LARGE SCALE GENOMIC DNA]</scope>
    <source>
        <strain evidence="8">SCGC-AAA259E22</strain>
    </source>
</reference>
<evidence type="ECO:0000256" key="7">
    <source>
        <dbReference type="RuleBase" id="RU368020"/>
    </source>
</evidence>
<comment type="cofactor">
    <cofactor evidence="1">
        <name>[4Fe-4S] cluster</name>
        <dbReference type="ChEBI" id="CHEBI:49883"/>
    </cofactor>
</comment>
<dbReference type="PANTHER" id="PTHR36923:SF3">
    <property type="entry name" value="FERREDOXIN"/>
    <property type="match status" value="1"/>
</dbReference>
<proteinExistence type="predicted"/>
<dbReference type="SUPFAM" id="SSF54862">
    <property type="entry name" value="4Fe-4S ferredoxins"/>
    <property type="match status" value="1"/>
</dbReference>
<dbReference type="PRINTS" id="PR00352">
    <property type="entry name" value="3FE4SFRDOXIN"/>
</dbReference>
<dbReference type="EMBL" id="LHXP01000048">
    <property type="protein sequence ID" value="KXA92751.1"/>
    <property type="molecule type" value="Genomic_DNA"/>
</dbReference>
<organism evidence="8 9">
    <name type="scientific">candidate division MSBL1 archaeon SCGC-AAA259E22</name>
    <dbReference type="NCBI Taxonomy" id="1698265"/>
    <lineage>
        <taxon>Archaea</taxon>
        <taxon>Methanobacteriati</taxon>
        <taxon>Methanobacteriota</taxon>
        <taxon>candidate division MSBL1</taxon>
    </lineage>
</organism>
<keyword evidence="5 7" id="KW-0408">Iron</keyword>
<evidence type="ECO:0000256" key="6">
    <source>
        <dbReference type="ARBA" id="ARBA00023014"/>
    </source>
</evidence>